<dbReference type="PANTHER" id="PTHR17490">
    <property type="entry name" value="SUA5"/>
    <property type="match status" value="1"/>
</dbReference>
<comment type="subcellular location">
    <subcellularLocation>
        <location evidence="1">Cytoplasm</location>
    </subcellularLocation>
</comment>
<evidence type="ECO:0000313" key="14">
    <source>
        <dbReference type="Proteomes" id="UP000326500"/>
    </source>
</evidence>
<evidence type="ECO:0000256" key="2">
    <source>
        <dbReference type="ARBA" id="ARBA00007663"/>
    </source>
</evidence>
<dbReference type="STRING" id="2200.GCA_001571405_01498"/>
<dbReference type="SUPFAM" id="SSF55821">
    <property type="entry name" value="YrdC/RibB"/>
    <property type="match status" value="1"/>
</dbReference>
<keyword evidence="7" id="KW-0548">Nucleotidyltransferase</keyword>
<accession>A0A1G8ZA26</accession>
<evidence type="ECO:0000256" key="11">
    <source>
        <dbReference type="ARBA" id="ARBA00048366"/>
    </source>
</evidence>
<dbReference type="InterPro" id="IPR006070">
    <property type="entry name" value="Sua5-like_dom"/>
</dbReference>
<keyword evidence="5" id="KW-0808">Transferase</keyword>
<dbReference type="GO" id="GO:0005524">
    <property type="term" value="F:ATP binding"/>
    <property type="evidence" value="ECO:0007669"/>
    <property type="project" value="UniProtKB-KW"/>
</dbReference>
<dbReference type="Gene3D" id="3.90.870.10">
    <property type="entry name" value="DHBP synthase"/>
    <property type="match status" value="1"/>
</dbReference>
<dbReference type="AlphaFoldDB" id="A0A1G8ZA26"/>
<evidence type="ECO:0000259" key="12">
    <source>
        <dbReference type="PROSITE" id="PS51163"/>
    </source>
</evidence>
<comment type="catalytic activity">
    <reaction evidence="11">
        <text>L-threonine + hydrogencarbonate + ATP = L-threonylcarbamoyladenylate + diphosphate + H2O</text>
        <dbReference type="Rhea" id="RHEA:36407"/>
        <dbReference type="ChEBI" id="CHEBI:15377"/>
        <dbReference type="ChEBI" id="CHEBI:17544"/>
        <dbReference type="ChEBI" id="CHEBI:30616"/>
        <dbReference type="ChEBI" id="CHEBI:33019"/>
        <dbReference type="ChEBI" id="CHEBI:57926"/>
        <dbReference type="ChEBI" id="CHEBI:73682"/>
        <dbReference type="EC" id="2.7.7.87"/>
    </reaction>
</comment>
<dbReference type="GO" id="GO:0006450">
    <property type="term" value="P:regulation of translational fidelity"/>
    <property type="evidence" value="ECO:0007669"/>
    <property type="project" value="TreeGrafter"/>
</dbReference>
<evidence type="ECO:0000256" key="10">
    <source>
        <dbReference type="ARBA" id="ARBA00029774"/>
    </source>
</evidence>
<name>A0A1G8ZA26_9EURY</name>
<dbReference type="PROSITE" id="PS51163">
    <property type="entry name" value="YRDC"/>
    <property type="match status" value="1"/>
</dbReference>
<organism evidence="13 14">
    <name type="scientific">Methanoculleus thermophilus</name>
    <dbReference type="NCBI Taxonomy" id="2200"/>
    <lineage>
        <taxon>Archaea</taxon>
        <taxon>Methanobacteriati</taxon>
        <taxon>Methanobacteriota</taxon>
        <taxon>Stenosarchaea group</taxon>
        <taxon>Methanomicrobia</taxon>
        <taxon>Methanomicrobiales</taxon>
        <taxon>Methanomicrobiaceae</taxon>
        <taxon>Methanoculleus</taxon>
    </lineage>
</organism>
<protein>
    <recommendedName>
        <fullName evidence="10">L-threonylcarbamoyladenylate synthase</fullName>
        <ecNumber evidence="3">2.7.7.87</ecNumber>
    </recommendedName>
    <alternativeName>
        <fullName evidence="10">L-threonylcarbamoyladenylate synthase</fullName>
    </alternativeName>
</protein>
<keyword evidence="6" id="KW-0819">tRNA processing</keyword>
<dbReference type="InterPro" id="IPR050156">
    <property type="entry name" value="TC-AMP_synthase_SUA5"/>
</dbReference>
<evidence type="ECO:0000256" key="8">
    <source>
        <dbReference type="ARBA" id="ARBA00022741"/>
    </source>
</evidence>
<dbReference type="GO" id="GO:0003725">
    <property type="term" value="F:double-stranded RNA binding"/>
    <property type="evidence" value="ECO:0007669"/>
    <property type="project" value="InterPro"/>
</dbReference>
<dbReference type="EC" id="2.7.7.87" evidence="3"/>
<dbReference type="GO" id="GO:0061710">
    <property type="term" value="F:L-threonylcarbamoyladenylate synthase"/>
    <property type="evidence" value="ECO:0007669"/>
    <property type="project" value="UniProtKB-EC"/>
</dbReference>
<evidence type="ECO:0000256" key="6">
    <source>
        <dbReference type="ARBA" id="ARBA00022694"/>
    </source>
</evidence>
<dbReference type="OrthoDB" id="39992at2157"/>
<evidence type="ECO:0000256" key="3">
    <source>
        <dbReference type="ARBA" id="ARBA00012584"/>
    </source>
</evidence>
<dbReference type="Proteomes" id="UP000326500">
    <property type="component" value="Unassembled WGS sequence"/>
</dbReference>
<comment type="similarity">
    <text evidence="2">Belongs to the SUA5 family.</text>
</comment>
<evidence type="ECO:0000313" key="13">
    <source>
        <dbReference type="EMBL" id="SDK11929.1"/>
    </source>
</evidence>
<dbReference type="InterPro" id="IPR017945">
    <property type="entry name" value="DHBP_synth_RibB-like_a/b_dom"/>
</dbReference>
<keyword evidence="8" id="KW-0547">Nucleotide-binding</keyword>
<keyword evidence="14" id="KW-1185">Reference proteome</keyword>
<evidence type="ECO:0000256" key="1">
    <source>
        <dbReference type="ARBA" id="ARBA00004496"/>
    </source>
</evidence>
<sequence>MEPTIDMAVRVLQRDGLVVYPTETVYGLGADALSEDAVMRVYEAKNRPLGKPISVAVSDMEMLRAVAVVDDAARAFIDRFLPGPVTVILPAKSCLPETLTGGSGLIGIRWPNHPIALEIISRLDSPITATSANLSGEAPPTRPEDVSVPHDYLVDGGELPGTPSTVADLSSRRILRKGTEWEEVEAFLEAL</sequence>
<evidence type="ECO:0000256" key="9">
    <source>
        <dbReference type="ARBA" id="ARBA00022840"/>
    </source>
</evidence>
<dbReference type="EMBL" id="FNFT01000004">
    <property type="protein sequence ID" value="SDK11929.1"/>
    <property type="molecule type" value="Genomic_DNA"/>
</dbReference>
<keyword evidence="9" id="KW-0067">ATP-binding</keyword>
<dbReference type="GO" id="GO:0008033">
    <property type="term" value="P:tRNA processing"/>
    <property type="evidence" value="ECO:0007669"/>
    <property type="project" value="UniProtKB-KW"/>
</dbReference>
<dbReference type="PANTHER" id="PTHR17490:SF16">
    <property type="entry name" value="THREONYLCARBAMOYL-AMP SYNTHASE"/>
    <property type="match status" value="1"/>
</dbReference>
<dbReference type="GO" id="GO:0000049">
    <property type="term" value="F:tRNA binding"/>
    <property type="evidence" value="ECO:0007669"/>
    <property type="project" value="TreeGrafter"/>
</dbReference>
<dbReference type="RefSeq" id="WP_066957584.1">
    <property type="nucleotide sequence ID" value="NZ_BCNX01000007.1"/>
</dbReference>
<dbReference type="NCBIfam" id="TIGR00057">
    <property type="entry name" value="L-threonylcarbamoyladenylate synthase"/>
    <property type="match status" value="1"/>
</dbReference>
<keyword evidence="4" id="KW-0963">Cytoplasm</keyword>
<proteinExistence type="inferred from homology"/>
<evidence type="ECO:0000256" key="7">
    <source>
        <dbReference type="ARBA" id="ARBA00022695"/>
    </source>
</evidence>
<feature type="domain" description="YrdC-like" evidence="12">
    <location>
        <begin position="2"/>
        <end position="180"/>
    </location>
</feature>
<dbReference type="Pfam" id="PF01300">
    <property type="entry name" value="Sua5_yciO_yrdC"/>
    <property type="match status" value="1"/>
</dbReference>
<evidence type="ECO:0000256" key="5">
    <source>
        <dbReference type="ARBA" id="ARBA00022679"/>
    </source>
</evidence>
<gene>
    <name evidence="13" type="ORF">SAMN04488571_10455</name>
</gene>
<dbReference type="GO" id="GO:0005737">
    <property type="term" value="C:cytoplasm"/>
    <property type="evidence" value="ECO:0007669"/>
    <property type="project" value="UniProtKB-SubCell"/>
</dbReference>
<reference evidence="13 14" key="1">
    <citation type="submission" date="2016-10" db="EMBL/GenBank/DDBJ databases">
        <authorList>
            <person name="Varghese N."/>
            <person name="Submissions S."/>
        </authorList>
    </citation>
    <scope>NUCLEOTIDE SEQUENCE [LARGE SCALE GENOMIC DNA]</scope>
    <source>
        <strain evidence="13 14">DSM 2373</strain>
    </source>
</reference>
<evidence type="ECO:0000256" key="4">
    <source>
        <dbReference type="ARBA" id="ARBA00022490"/>
    </source>
</evidence>